<keyword evidence="2" id="KW-1185">Reference proteome</keyword>
<dbReference type="Proteomes" id="UP001162483">
    <property type="component" value="Unassembled WGS sequence"/>
</dbReference>
<reference evidence="1" key="1">
    <citation type="submission" date="2023-05" db="EMBL/GenBank/DDBJ databases">
        <authorList>
            <person name="Stuckert A."/>
        </authorList>
    </citation>
    <scope>NUCLEOTIDE SEQUENCE</scope>
</reference>
<gene>
    <name evidence="1" type="ORF">SPARVUS_LOCUS14215015</name>
</gene>
<comment type="caution">
    <text evidence="1">The sequence shown here is derived from an EMBL/GenBank/DDBJ whole genome shotgun (WGS) entry which is preliminary data.</text>
</comment>
<evidence type="ECO:0000313" key="1">
    <source>
        <dbReference type="EMBL" id="CAI9609199.1"/>
    </source>
</evidence>
<evidence type="ECO:0000313" key="2">
    <source>
        <dbReference type="Proteomes" id="UP001162483"/>
    </source>
</evidence>
<dbReference type="EMBL" id="CATNWA010018744">
    <property type="protein sequence ID" value="CAI9609199.1"/>
    <property type="molecule type" value="Genomic_DNA"/>
</dbReference>
<proteinExistence type="predicted"/>
<accession>A0ABN9GJZ6</accession>
<feature type="non-terminal residue" evidence="1">
    <location>
        <position position="120"/>
    </location>
</feature>
<name>A0ABN9GJZ6_9NEOB</name>
<organism evidence="1 2">
    <name type="scientific">Staurois parvus</name>
    <dbReference type="NCBI Taxonomy" id="386267"/>
    <lineage>
        <taxon>Eukaryota</taxon>
        <taxon>Metazoa</taxon>
        <taxon>Chordata</taxon>
        <taxon>Craniata</taxon>
        <taxon>Vertebrata</taxon>
        <taxon>Euteleostomi</taxon>
        <taxon>Amphibia</taxon>
        <taxon>Batrachia</taxon>
        <taxon>Anura</taxon>
        <taxon>Neobatrachia</taxon>
        <taxon>Ranoidea</taxon>
        <taxon>Ranidae</taxon>
        <taxon>Staurois</taxon>
    </lineage>
</organism>
<protein>
    <submittedName>
        <fullName evidence="1">Uncharacterized protein</fullName>
    </submittedName>
</protein>
<sequence>MLLVLVISGKNVPCIGGQQEEGSLHWSSIGRMLLTLVISGENAPYIDAQWEEGSLHWWLVRRMLFTLVVIGKNVSFHSWSVGRMSPYTNGQCEECLLILVVTRKKTPYIGGQQEEGSLHG</sequence>